<name>A0AAN6V5Y7_9PEZI</name>
<comment type="similarity">
    <text evidence="13">Belongs to the SAT4 family.</text>
</comment>
<dbReference type="Proteomes" id="UP001302676">
    <property type="component" value="Unassembled WGS sequence"/>
</dbReference>
<organism evidence="19 20">
    <name type="scientific">Dichotomopilus funicola</name>
    <dbReference type="NCBI Taxonomy" id="1934379"/>
    <lineage>
        <taxon>Eukaryota</taxon>
        <taxon>Fungi</taxon>
        <taxon>Dikarya</taxon>
        <taxon>Ascomycota</taxon>
        <taxon>Pezizomycotina</taxon>
        <taxon>Sordariomycetes</taxon>
        <taxon>Sordariomycetidae</taxon>
        <taxon>Sordariales</taxon>
        <taxon>Chaetomiaceae</taxon>
        <taxon>Dichotomopilus</taxon>
    </lineage>
</organism>
<feature type="transmembrane region" description="Helical" evidence="16">
    <location>
        <begin position="295"/>
        <end position="322"/>
    </location>
</feature>
<evidence type="ECO:0000256" key="1">
    <source>
        <dbReference type="ARBA" id="ARBA00004141"/>
    </source>
</evidence>
<feature type="compositionally biased region" description="Gly residues" evidence="15">
    <location>
        <begin position="383"/>
        <end position="414"/>
    </location>
</feature>
<keyword evidence="20" id="KW-1185">Reference proteome</keyword>
<feature type="disulfide bond" evidence="14">
    <location>
        <begin position="59"/>
        <end position="92"/>
    </location>
</feature>
<evidence type="ECO:0000256" key="6">
    <source>
        <dbReference type="ARBA" id="ARBA00022622"/>
    </source>
</evidence>
<gene>
    <name evidence="19" type="ORF">C8A04DRAFT_27219</name>
</gene>
<dbReference type="InterPro" id="IPR049326">
    <property type="entry name" value="Rhodopsin_dom_fungi"/>
</dbReference>
<keyword evidence="8 17" id="KW-0732">Signal</keyword>
<dbReference type="GeneID" id="87816836"/>
<evidence type="ECO:0000256" key="13">
    <source>
        <dbReference type="ARBA" id="ARBA00038359"/>
    </source>
</evidence>
<evidence type="ECO:0000256" key="7">
    <source>
        <dbReference type="ARBA" id="ARBA00022692"/>
    </source>
</evidence>
<evidence type="ECO:0000313" key="19">
    <source>
        <dbReference type="EMBL" id="KAK4144971.1"/>
    </source>
</evidence>
<keyword evidence="11 14" id="KW-1015">Disulfide bond</keyword>
<dbReference type="Pfam" id="PF05730">
    <property type="entry name" value="CFEM"/>
    <property type="match status" value="1"/>
</dbReference>
<feature type="region of interest" description="Disordered" evidence="15">
    <location>
        <begin position="509"/>
        <end position="535"/>
    </location>
</feature>
<keyword evidence="12" id="KW-0449">Lipoprotein</keyword>
<feature type="compositionally biased region" description="Polar residues" evidence="15">
    <location>
        <begin position="453"/>
        <end position="467"/>
    </location>
</feature>
<dbReference type="InterPro" id="IPR052337">
    <property type="entry name" value="SAT4-like"/>
</dbReference>
<dbReference type="PANTHER" id="PTHR33048">
    <property type="entry name" value="PTH11-LIKE INTEGRAL MEMBRANE PROTEIN (AFU_ORTHOLOGUE AFUA_5G11245)"/>
    <property type="match status" value="1"/>
</dbReference>
<keyword evidence="5" id="KW-0964">Secreted</keyword>
<evidence type="ECO:0000256" key="3">
    <source>
        <dbReference type="ARBA" id="ARBA00004613"/>
    </source>
</evidence>
<evidence type="ECO:0000256" key="8">
    <source>
        <dbReference type="ARBA" id="ARBA00022729"/>
    </source>
</evidence>
<dbReference type="InterPro" id="IPR008427">
    <property type="entry name" value="Extracellular_membr_CFEM_dom"/>
</dbReference>
<evidence type="ECO:0000256" key="15">
    <source>
        <dbReference type="SAM" id="MobiDB-lite"/>
    </source>
</evidence>
<dbReference type="AlphaFoldDB" id="A0AAN6V5Y7"/>
<feature type="region of interest" description="Disordered" evidence="15">
    <location>
        <begin position="444"/>
        <end position="467"/>
    </location>
</feature>
<evidence type="ECO:0000256" key="2">
    <source>
        <dbReference type="ARBA" id="ARBA00004589"/>
    </source>
</evidence>
<feature type="transmembrane region" description="Helical" evidence="16">
    <location>
        <begin position="214"/>
        <end position="235"/>
    </location>
</feature>
<dbReference type="GO" id="GO:0005576">
    <property type="term" value="C:extracellular region"/>
    <property type="evidence" value="ECO:0007669"/>
    <property type="project" value="UniProtKB-SubCell"/>
</dbReference>
<feature type="transmembrane region" description="Helical" evidence="16">
    <location>
        <begin position="176"/>
        <end position="202"/>
    </location>
</feature>
<accession>A0AAN6V5Y7</accession>
<comment type="caution">
    <text evidence="14">Lacks conserved residue(s) required for the propagation of feature annotation.</text>
</comment>
<keyword evidence="6" id="KW-0325">Glycoprotein</keyword>
<reference evidence="19" key="1">
    <citation type="journal article" date="2023" name="Mol. Phylogenet. Evol.">
        <title>Genome-scale phylogeny and comparative genomics of the fungal order Sordariales.</title>
        <authorList>
            <person name="Hensen N."/>
            <person name="Bonometti L."/>
            <person name="Westerberg I."/>
            <person name="Brannstrom I.O."/>
            <person name="Guillou S."/>
            <person name="Cros-Aarteil S."/>
            <person name="Calhoun S."/>
            <person name="Haridas S."/>
            <person name="Kuo A."/>
            <person name="Mondo S."/>
            <person name="Pangilinan J."/>
            <person name="Riley R."/>
            <person name="LaButti K."/>
            <person name="Andreopoulos B."/>
            <person name="Lipzen A."/>
            <person name="Chen C."/>
            <person name="Yan M."/>
            <person name="Daum C."/>
            <person name="Ng V."/>
            <person name="Clum A."/>
            <person name="Steindorff A."/>
            <person name="Ohm R.A."/>
            <person name="Martin F."/>
            <person name="Silar P."/>
            <person name="Natvig D.O."/>
            <person name="Lalanne C."/>
            <person name="Gautier V."/>
            <person name="Ament-Velasquez S.L."/>
            <person name="Kruys A."/>
            <person name="Hutchinson M.I."/>
            <person name="Powell A.J."/>
            <person name="Barry K."/>
            <person name="Miller A.N."/>
            <person name="Grigoriev I.V."/>
            <person name="Debuchy R."/>
            <person name="Gladieux P."/>
            <person name="Hiltunen Thoren M."/>
            <person name="Johannesson H."/>
        </authorList>
    </citation>
    <scope>NUCLEOTIDE SEQUENCE</scope>
    <source>
        <strain evidence="19">CBS 141.50</strain>
    </source>
</reference>
<dbReference type="PROSITE" id="PS52012">
    <property type="entry name" value="CFEM"/>
    <property type="match status" value="1"/>
</dbReference>
<dbReference type="SMART" id="SM00747">
    <property type="entry name" value="CFEM"/>
    <property type="match status" value="1"/>
</dbReference>
<feature type="transmembrane region" description="Helical" evidence="16">
    <location>
        <begin position="260"/>
        <end position="283"/>
    </location>
</feature>
<feature type="transmembrane region" description="Helical" evidence="16">
    <location>
        <begin position="108"/>
        <end position="128"/>
    </location>
</feature>
<reference evidence="19" key="2">
    <citation type="submission" date="2023-05" db="EMBL/GenBank/DDBJ databases">
        <authorList>
            <consortium name="Lawrence Berkeley National Laboratory"/>
            <person name="Steindorff A."/>
            <person name="Hensen N."/>
            <person name="Bonometti L."/>
            <person name="Westerberg I."/>
            <person name="Brannstrom I.O."/>
            <person name="Guillou S."/>
            <person name="Cros-Aarteil S."/>
            <person name="Calhoun S."/>
            <person name="Haridas S."/>
            <person name="Kuo A."/>
            <person name="Mondo S."/>
            <person name="Pangilinan J."/>
            <person name="Riley R."/>
            <person name="Labutti K."/>
            <person name="Andreopoulos B."/>
            <person name="Lipzen A."/>
            <person name="Chen C."/>
            <person name="Yanf M."/>
            <person name="Daum C."/>
            <person name="Ng V."/>
            <person name="Clum A."/>
            <person name="Ohm R."/>
            <person name="Martin F."/>
            <person name="Silar P."/>
            <person name="Natvig D."/>
            <person name="Lalanne C."/>
            <person name="Gautier V."/>
            <person name="Ament-Velasquez S.L."/>
            <person name="Kruys A."/>
            <person name="Hutchinson M.I."/>
            <person name="Powell A.J."/>
            <person name="Barry K."/>
            <person name="Miller A.N."/>
            <person name="Grigoriev I.V."/>
            <person name="Debuchy R."/>
            <person name="Gladieux P."/>
            <person name="Thoren M.H."/>
            <person name="Johannesson H."/>
        </authorList>
    </citation>
    <scope>NUCLEOTIDE SEQUENCE</scope>
    <source>
        <strain evidence="19">CBS 141.50</strain>
    </source>
</reference>
<evidence type="ECO:0000256" key="17">
    <source>
        <dbReference type="SAM" id="SignalP"/>
    </source>
</evidence>
<evidence type="ECO:0000256" key="10">
    <source>
        <dbReference type="ARBA" id="ARBA00023136"/>
    </source>
</evidence>
<sequence length="535" mass="58356">MRPIFSLAVAFLAALVPRVVVAQDMSAVLQQLPQCALSCLVDGVTHSSCSQDLTPGCICNNEALQTNISTCVTKHCTVKESLVAKNATDTACGLPVRNRASTYDTTSMVLASISIGLVIIRVCFKLFVMRNMAKDDYVVIVLVLFALPSLVLIHIGTAPDTGKDIWALRPDQITHFLLYFYLMAIFYFIQVALVKLCLLFFYLRIFPSQGVRRLLWGTMVFTVLFGVFFTILTIFECTPMSYFWNQWDGEHEGMCLNVSAIAWSNAAISIALDVWMLAIPLGQIRSLNLHWKKKIGVAMMFIVGTFVTIVSIIRLHAIVSFASSANVTWDNFPVLLWSTVEINVGIMCTCMPTLRLMLVRYFPRLGGGSSYANRGRGYYPSIGGGGPHGGRSGGASGAGGAGMSGRSGKLGGSGLDTNDRSMLSHKGLPLGNVATTTFGGDDTYVGHDDDLTTRTPGSSGSIDSMTASKGATGTGIIRHQTFAVQYDDDDETNLVEMGELRGRNLEAVGENGMQRPQRTHRLHPQHQYTRDKEEV</sequence>
<evidence type="ECO:0000256" key="12">
    <source>
        <dbReference type="ARBA" id="ARBA00023288"/>
    </source>
</evidence>
<dbReference type="Pfam" id="PF20684">
    <property type="entry name" value="Fung_rhodopsin"/>
    <property type="match status" value="1"/>
</dbReference>
<dbReference type="RefSeq" id="XP_062638342.1">
    <property type="nucleotide sequence ID" value="XM_062780223.1"/>
</dbReference>
<dbReference type="PANTHER" id="PTHR33048:SF143">
    <property type="entry name" value="EXTRACELLULAR MEMBRANE PROTEIN CFEM DOMAIN-CONTAINING PROTEIN-RELATED"/>
    <property type="match status" value="1"/>
</dbReference>
<feature type="transmembrane region" description="Helical" evidence="16">
    <location>
        <begin position="334"/>
        <end position="354"/>
    </location>
</feature>
<dbReference type="EMBL" id="MU853572">
    <property type="protein sequence ID" value="KAK4144971.1"/>
    <property type="molecule type" value="Genomic_DNA"/>
</dbReference>
<proteinExistence type="inferred from homology"/>
<evidence type="ECO:0000256" key="16">
    <source>
        <dbReference type="SAM" id="Phobius"/>
    </source>
</evidence>
<keyword evidence="6" id="KW-0336">GPI-anchor</keyword>
<evidence type="ECO:0000256" key="14">
    <source>
        <dbReference type="PROSITE-ProRule" id="PRU01356"/>
    </source>
</evidence>
<evidence type="ECO:0000259" key="18">
    <source>
        <dbReference type="PROSITE" id="PS52012"/>
    </source>
</evidence>
<comment type="similarity">
    <text evidence="4">Belongs to the RBT5 family.</text>
</comment>
<evidence type="ECO:0000313" key="20">
    <source>
        <dbReference type="Proteomes" id="UP001302676"/>
    </source>
</evidence>
<evidence type="ECO:0000256" key="9">
    <source>
        <dbReference type="ARBA" id="ARBA00022989"/>
    </source>
</evidence>
<comment type="subcellular location">
    <subcellularLocation>
        <location evidence="2">Membrane</location>
        <topology evidence="2">Lipid-anchor</topology>
        <topology evidence="2">GPI-anchor</topology>
    </subcellularLocation>
    <subcellularLocation>
        <location evidence="1">Membrane</location>
        <topology evidence="1">Multi-pass membrane protein</topology>
    </subcellularLocation>
    <subcellularLocation>
        <location evidence="3">Secreted</location>
    </subcellularLocation>
</comment>
<comment type="caution">
    <text evidence="19">The sequence shown here is derived from an EMBL/GenBank/DDBJ whole genome shotgun (WGS) entry which is preliminary data.</text>
</comment>
<keyword evidence="10 16" id="KW-0472">Membrane</keyword>
<keyword evidence="9 16" id="KW-1133">Transmembrane helix</keyword>
<feature type="region of interest" description="Disordered" evidence="15">
    <location>
        <begin position="383"/>
        <end position="428"/>
    </location>
</feature>
<evidence type="ECO:0000256" key="5">
    <source>
        <dbReference type="ARBA" id="ARBA00022525"/>
    </source>
</evidence>
<feature type="transmembrane region" description="Helical" evidence="16">
    <location>
        <begin position="137"/>
        <end position="156"/>
    </location>
</feature>
<evidence type="ECO:0000256" key="11">
    <source>
        <dbReference type="ARBA" id="ARBA00023157"/>
    </source>
</evidence>
<feature type="signal peptide" evidence="17">
    <location>
        <begin position="1"/>
        <end position="22"/>
    </location>
</feature>
<keyword evidence="7 16" id="KW-0812">Transmembrane</keyword>
<feature type="chain" id="PRO_5042835187" evidence="17">
    <location>
        <begin position="23"/>
        <end position="535"/>
    </location>
</feature>
<protein>
    <submittedName>
        <fullName evidence="19">CFEM domain-containing protein</fullName>
    </submittedName>
</protein>
<evidence type="ECO:0000256" key="4">
    <source>
        <dbReference type="ARBA" id="ARBA00010031"/>
    </source>
</evidence>
<dbReference type="GO" id="GO:0098552">
    <property type="term" value="C:side of membrane"/>
    <property type="evidence" value="ECO:0007669"/>
    <property type="project" value="UniProtKB-KW"/>
</dbReference>
<feature type="domain" description="CFEM" evidence="18">
    <location>
        <begin position="7"/>
        <end position="117"/>
    </location>
</feature>